<gene>
    <name evidence="5" type="ORF">ADCFC_14550</name>
</gene>
<reference evidence="6" key="1">
    <citation type="journal article" date="2020" name="Microbiol. Resour. Announc.">
        <title>Complete Genome Sequence of Adlercreutzia sp. Strain 8CFCBH1, a Potent Producer of Equol, Isolated from Healthy Japanese Feces.</title>
        <authorList>
            <person name="Ogata Y."/>
            <person name="Sakamoto M."/>
            <person name="Ohkuma M."/>
            <person name="Hattori M."/>
            <person name="Suda W."/>
        </authorList>
    </citation>
    <scope>NUCLEOTIDE SEQUENCE [LARGE SCALE GENOMIC DNA]</scope>
    <source>
        <strain evidence="6">8CFCBH1</strain>
    </source>
</reference>
<reference evidence="6" key="2">
    <citation type="submission" date="2020-03" db="EMBL/GenBank/DDBJ databases">
        <title>Complete Genome Sequence of Adlercreutzia sp. strain 8CFCBH1 Producing Equol, Isolated from Healthy Japanese Feces.</title>
        <authorList>
            <person name="Ogata Y."/>
            <person name="Sakamoto M."/>
            <person name="Ohkuma M."/>
            <person name="Hattori M."/>
            <person name="Suda W."/>
        </authorList>
    </citation>
    <scope>NUCLEOTIDE SEQUENCE [LARGE SCALE GENOMIC DNA]</scope>
    <source>
        <strain evidence="6">8CFCBH1</strain>
    </source>
</reference>
<dbReference type="AlphaFoldDB" id="A0A6F8SMK9"/>
<dbReference type="InterPro" id="IPR000792">
    <property type="entry name" value="Tscrpt_reg_LuxR_C"/>
</dbReference>
<evidence type="ECO:0000313" key="5">
    <source>
        <dbReference type="EMBL" id="BCA88957.1"/>
    </source>
</evidence>
<organism evidence="5 6">
    <name type="scientific">Adlercreutzia hattorii</name>
    <dbReference type="NCBI Taxonomy" id="2707299"/>
    <lineage>
        <taxon>Bacteria</taxon>
        <taxon>Bacillati</taxon>
        <taxon>Actinomycetota</taxon>
        <taxon>Coriobacteriia</taxon>
        <taxon>Eggerthellales</taxon>
        <taxon>Eggerthellaceae</taxon>
        <taxon>Adlercreutzia</taxon>
    </lineage>
</organism>
<keyword evidence="2" id="KW-0238">DNA-binding</keyword>
<keyword evidence="1" id="KW-0805">Transcription regulation</keyword>
<dbReference type="PANTHER" id="PTHR44688:SF16">
    <property type="entry name" value="DNA-BINDING TRANSCRIPTIONAL ACTIVATOR DEVR_DOSR"/>
    <property type="match status" value="1"/>
</dbReference>
<dbReference type="SUPFAM" id="SSF46894">
    <property type="entry name" value="C-terminal effector domain of the bipartite response regulators"/>
    <property type="match status" value="1"/>
</dbReference>
<feature type="domain" description="HTH luxR-type" evidence="4">
    <location>
        <begin position="186"/>
        <end position="251"/>
    </location>
</feature>
<evidence type="ECO:0000259" key="4">
    <source>
        <dbReference type="PROSITE" id="PS50043"/>
    </source>
</evidence>
<dbReference type="GO" id="GO:0006355">
    <property type="term" value="P:regulation of DNA-templated transcription"/>
    <property type="evidence" value="ECO:0007669"/>
    <property type="project" value="InterPro"/>
</dbReference>
<keyword evidence="6" id="KW-1185">Reference proteome</keyword>
<evidence type="ECO:0000256" key="2">
    <source>
        <dbReference type="ARBA" id="ARBA00023125"/>
    </source>
</evidence>
<dbReference type="PANTHER" id="PTHR44688">
    <property type="entry name" value="DNA-BINDING TRANSCRIPTIONAL ACTIVATOR DEVR_DOSR"/>
    <property type="match status" value="1"/>
</dbReference>
<accession>A0A6F8SMK9</accession>
<evidence type="ECO:0000256" key="3">
    <source>
        <dbReference type="ARBA" id="ARBA00023163"/>
    </source>
</evidence>
<dbReference type="EMBL" id="AP022829">
    <property type="protein sequence ID" value="BCA88957.1"/>
    <property type="molecule type" value="Genomic_DNA"/>
</dbReference>
<evidence type="ECO:0000313" key="6">
    <source>
        <dbReference type="Proteomes" id="UP000501727"/>
    </source>
</evidence>
<dbReference type="PRINTS" id="PR00038">
    <property type="entry name" value="HTHLUXR"/>
</dbReference>
<dbReference type="KEGG" id="ahat:ADCFC_15760"/>
<keyword evidence="3" id="KW-0804">Transcription</keyword>
<evidence type="ECO:0000256" key="1">
    <source>
        <dbReference type="ARBA" id="ARBA00023015"/>
    </source>
</evidence>
<dbReference type="SUPFAM" id="SSF55781">
    <property type="entry name" value="GAF domain-like"/>
    <property type="match status" value="1"/>
</dbReference>
<dbReference type="InterPro" id="IPR036388">
    <property type="entry name" value="WH-like_DNA-bd_sf"/>
</dbReference>
<dbReference type="SMART" id="SM00421">
    <property type="entry name" value="HTH_LUXR"/>
    <property type="match status" value="1"/>
</dbReference>
<dbReference type="Proteomes" id="UP000501727">
    <property type="component" value="Chromosome"/>
</dbReference>
<dbReference type="CDD" id="cd06170">
    <property type="entry name" value="LuxR_C_like"/>
    <property type="match status" value="1"/>
</dbReference>
<dbReference type="InterPro" id="IPR016032">
    <property type="entry name" value="Sig_transdc_resp-reg_C-effctor"/>
</dbReference>
<protein>
    <recommendedName>
        <fullName evidence="4">HTH luxR-type domain-containing protein</fullName>
    </recommendedName>
</protein>
<dbReference type="Gene3D" id="1.10.10.10">
    <property type="entry name" value="Winged helix-like DNA-binding domain superfamily/Winged helix DNA-binding domain"/>
    <property type="match status" value="1"/>
</dbReference>
<sequence>MDDDVRRKQNEIIIGIYTTPVEDLLISCCEGLREIIPFDHSYTALNDQSDRFKAAFNCQSMDTDEETTALYADYYHTIDYLSWFYNQGIPATVRSTDLVPPEVIEQSRIHQEWESRMGIFYTATACIATDGILFGTISLMRAKEQGNFSDEEMRILNEVNEHLCNRFRLAYPNGVNRFMMDCNVDSIIATYFLSQREWEVCSLLVKGMSRAKIADSLSISKNTLKHHVASIYRKMHVSNGMQFFAAFNRALKNNDNSKSDSDIT</sequence>
<proteinExistence type="predicted"/>
<dbReference type="RefSeq" id="WP_173113456.1">
    <property type="nucleotide sequence ID" value="NZ_AP022829.1"/>
</dbReference>
<name>A0A6F8SMK9_9ACTN</name>
<dbReference type="PROSITE" id="PS50043">
    <property type="entry name" value="HTH_LUXR_2"/>
    <property type="match status" value="1"/>
</dbReference>
<dbReference type="Pfam" id="PF00196">
    <property type="entry name" value="GerE"/>
    <property type="match status" value="1"/>
</dbReference>
<dbReference type="GO" id="GO:0003677">
    <property type="term" value="F:DNA binding"/>
    <property type="evidence" value="ECO:0007669"/>
    <property type="project" value="UniProtKB-KW"/>
</dbReference>